<dbReference type="InterPro" id="IPR004276">
    <property type="entry name" value="GlycoTrans_28_N"/>
</dbReference>
<dbReference type="FunFam" id="3.40.50.2000:FF:000009">
    <property type="entry name" value="Sterol 3-beta-glucosyltransferase UGT80A2"/>
    <property type="match status" value="1"/>
</dbReference>
<dbReference type="GO" id="GO:0016758">
    <property type="term" value="F:hexosyltransferase activity"/>
    <property type="evidence" value="ECO:0007669"/>
    <property type="project" value="InterPro"/>
</dbReference>
<dbReference type="Proteomes" id="UP000276103">
    <property type="component" value="Unassembled WGS sequence"/>
</dbReference>
<dbReference type="InterPro" id="IPR010610">
    <property type="entry name" value="EryCIII-like_C"/>
</dbReference>
<evidence type="ECO:0000313" key="3">
    <source>
        <dbReference type="EMBL" id="RUS99420.1"/>
    </source>
</evidence>
<dbReference type="EMBL" id="RSCM01000001">
    <property type="protein sequence ID" value="RUS99420.1"/>
    <property type="molecule type" value="Genomic_DNA"/>
</dbReference>
<evidence type="ECO:0000313" key="4">
    <source>
        <dbReference type="Proteomes" id="UP000276103"/>
    </source>
</evidence>
<dbReference type="GO" id="GO:0033072">
    <property type="term" value="P:vancomycin biosynthetic process"/>
    <property type="evidence" value="ECO:0007669"/>
    <property type="project" value="UniProtKB-ARBA"/>
</dbReference>
<gene>
    <name evidence="3" type="ORF">DSM107003_00040</name>
</gene>
<dbReference type="InterPro" id="IPR050426">
    <property type="entry name" value="Glycosyltransferase_28"/>
</dbReference>
<dbReference type="Pfam" id="PF03033">
    <property type="entry name" value="Glyco_transf_28"/>
    <property type="match status" value="1"/>
</dbReference>
<dbReference type="RefSeq" id="WP_127051635.1">
    <property type="nucleotide sequence ID" value="NZ_RSCM01000001.1"/>
</dbReference>
<name>A0A3S1C9K7_ANAVA</name>
<dbReference type="OrthoDB" id="9805366at2"/>
<dbReference type="AlphaFoldDB" id="A0A3S1C9K7"/>
<feature type="domain" description="Erythromycin biosynthesis protein CIII-like C-terminal" evidence="2">
    <location>
        <begin position="294"/>
        <end position="403"/>
    </location>
</feature>
<dbReference type="GO" id="GO:0008194">
    <property type="term" value="F:UDP-glycosyltransferase activity"/>
    <property type="evidence" value="ECO:0007669"/>
    <property type="project" value="InterPro"/>
</dbReference>
<dbReference type="PANTHER" id="PTHR48050">
    <property type="entry name" value="STEROL 3-BETA-GLUCOSYLTRANSFERASE"/>
    <property type="match status" value="1"/>
</dbReference>
<dbReference type="PANTHER" id="PTHR48050:SF13">
    <property type="entry name" value="STEROL 3-BETA-GLUCOSYLTRANSFERASE UGT80A2"/>
    <property type="match status" value="1"/>
</dbReference>
<accession>A0A3S1C9K7</accession>
<reference evidence="3 4" key="1">
    <citation type="journal article" date="2019" name="Genome Biol. Evol.">
        <title>Day and night: Metabolic profiles and evolutionary relationships of six axenic non-marine cyanobacteria.</title>
        <authorList>
            <person name="Will S.E."/>
            <person name="Henke P."/>
            <person name="Boedeker C."/>
            <person name="Huang S."/>
            <person name="Brinkmann H."/>
            <person name="Rohde M."/>
            <person name="Jarek M."/>
            <person name="Friedl T."/>
            <person name="Seufert S."/>
            <person name="Schumacher M."/>
            <person name="Overmann J."/>
            <person name="Neumann-Schaal M."/>
            <person name="Petersen J."/>
        </authorList>
    </citation>
    <scope>NUCLEOTIDE SEQUENCE [LARGE SCALE GENOMIC DNA]</scope>
    <source>
        <strain evidence="3 4">SAG 1403-4b</strain>
    </source>
</reference>
<comment type="caution">
    <text evidence="3">The sequence shown here is derived from an EMBL/GenBank/DDBJ whole genome shotgun (WGS) entry which is preliminary data.</text>
</comment>
<proteinExistence type="predicted"/>
<dbReference type="Pfam" id="PF06722">
    <property type="entry name" value="EryCIII-like_C"/>
    <property type="match status" value="1"/>
</dbReference>
<dbReference type="GO" id="GO:0005975">
    <property type="term" value="P:carbohydrate metabolic process"/>
    <property type="evidence" value="ECO:0007669"/>
    <property type="project" value="InterPro"/>
</dbReference>
<evidence type="ECO:0000259" key="1">
    <source>
        <dbReference type="Pfam" id="PF03033"/>
    </source>
</evidence>
<dbReference type="SUPFAM" id="SSF53756">
    <property type="entry name" value="UDP-Glycosyltransferase/glycogen phosphorylase"/>
    <property type="match status" value="1"/>
</dbReference>
<dbReference type="InterPro" id="IPR002213">
    <property type="entry name" value="UDP_glucos_trans"/>
</dbReference>
<feature type="domain" description="Glycosyltransferase family 28 N-terminal" evidence="1">
    <location>
        <begin position="3"/>
        <end position="143"/>
    </location>
</feature>
<protein>
    <submittedName>
        <fullName evidence="3">Uncharacterized protein</fullName>
    </submittedName>
</protein>
<dbReference type="CDD" id="cd03784">
    <property type="entry name" value="GT1_Gtf-like"/>
    <property type="match status" value="1"/>
</dbReference>
<dbReference type="Gene3D" id="3.40.50.2000">
    <property type="entry name" value="Glycogen Phosphorylase B"/>
    <property type="match status" value="2"/>
</dbReference>
<organism evidence="3 4">
    <name type="scientific">Trichormus variabilis SAG 1403-4b</name>
    <dbReference type="NCBI Taxonomy" id="447716"/>
    <lineage>
        <taxon>Bacteria</taxon>
        <taxon>Bacillati</taxon>
        <taxon>Cyanobacteriota</taxon>
        <taxon>Cyanophyceae</taxon>
        <taxon>Nostocales</taxon>
        <taxon>Nostocaceae</taxon>
        <taxon>Trichormus</taxon>
    </lineage>
</organism>
<sequence length="423" mass="46119">MRIAIIALGSQGDVQPYVALGKGLKAAGHVVRLLTHENFEGLVSSHGLEFYPMEGNVQEIIETQEMRELLEKGNFLAITAYTAKETQRAAIKWTQTGLVACQDMDLLLTGVGGLYVGLALAEKLGIPLLQAYVFPFTPTKAFPGVLFPQSIAKLGSTVNWLSHHLIRQIMWQGVRTGDALARKQVLNLPVASFFGPYNATNRHSYPTIYGFSPSVIPKPSDWQNTHVTGYWFLDAAPNWTPPSALMEFLQGGPPPVYIGFGSMGSRNPEATADLVLQALAKTQQRAILLSGWSGLHKENLPDSVYLVDSVPHTWLFPRVAAVVHHGGAGTTAAGLRAGVPTIIIPFFGDQNFWGQRVAELGVGTKPIPRKQLTAERLTQAIQQTVTDQMMRQRAANLGVKIRAEDAIANTVAVIQEIENRRAA</sequence>
<evidence type="ECO:0000259" key="2">
    <source>
        <dbReference type="Pfam" id="PF06722"/>
    </source>
</evidence>
<keyword evidence="4" id="KW-1185">Reference proteome</keyword>